<dbReference type="Pfam" id="PF01814">
    <property type="entry name" value="Hemerythrin"/>
    <property type="match status" value="1"/>
</dbReference>
<reference evidence="2" key="1">
    <citation type="submission" date="2022-05" db="EMBL/GenBank/DDBJ databases">
        <title>Schlegelella sp. nov., isolated from mangrove soil.</title>
        <authorList>
            <person name="Liu Y."/>
            <person name="Ge X."/>
            <person name="Liu W."/>
        </authorList>
    </citation>
    <scope>NUCLEOTIDE SEQUENCE</scope>
    <source>
        <strain evidence="2">S2-27</strain>
    </source>
</reference>
<dbReference type="CDD" id="cd12109">
    <property type="entry name" value="Hr_FBXL5"/>
    <property type="match status" value="1"/>
</dbReference>
<protein>
    <submittedName>
        <fullName evidence="2">Hemerythrin domain-containing protein</fullName>
    </submittedName>
</protein>
<organism evidence="2 3">
    <name type="scientific">Caldimonas mangrovi</name>
    <dbReference type="NCBI Taxonomy" id="2944811"/>
    <lineage>
        <taxon>Bacteria</taxon>
        <taxon>Pseudomonadati</taxon>
        <taxon>Pseudomonadota</taxon>
        <taxon>Betaproteobacteria</taxon>
        <taxon>Burkholderiales</taxon>
        <taxon>Sphaerotilaceae</taxon>
        <taxon>Caldimonas</taxon>
    </lineage>
</organism>
<dbReference type="RefSeq" id="WP_251780010.1">
    <property type="nucleotide sequence ID" value="NZ_JAMKFE010000012.1"/>
</dbReference>
<accession>A0ABT0YS10</accession>
<dbReference type="Proteomes" id="UP001165541">
    <property type="component" value="Unassembled WGS sequence"/>
</dbReference>
<dbReference type="EMBL" id="JAMKFE010000012">
    <property type="protein sequence ID" value="MCM5681530.1"/>
    <property type="molecule type" value="Genomic_DNA"/>
</dbReference>
<dbReference type="Gene3D" id="1.20.120.520">
    <property type="entry name" value="nmb1532 protein domain like"/>
    <property type="match status" value="1"/>
</dbReference>
<gene>
    <name evidence="2" type="ORF">M8A51_18545</name>
</gene>
<evidence type="ECO:0000313" key="3">
    <source>
        <dbReference type="Proteomes" id="UP001165541"/>
    </source>
</evidence>
<keyword evidence="3" id="KW-1185">Reference proteome</keyword>
<name>A0ABT0YS10_9BURK</name>
<feature type="domain" description="Hemerythrin-like" evidence="1">
    <location>
        <begin position="26"/>
        <end position="149"/>
    </location>
</feature>
<evidence type="ECO:0000313" key="2">
    <source>
        <dbReference type="EMBL" id="MCM5681530.1"/>
    </source>
</evidence>
<comment type="caution">
    <text evidence="2">The sequence shown here is derived from an EMBL/GenBank/DDBJ whole genome shotgun (WGS) entry which is preliminary data.</text>
</comment>
<evidence type="ECO:0000259" key="1">
    <source>
        <dbReference type="Pfam" id="PF01814"/>
    </source>
</evidence>
<proteinExistence type="predicted"/>
<dbReference type="InterPro" id="IPR012312">
    <property type="entry name" value="Hemerythrin-like"/>
</dbReference>
<sequence length="251" mass="27724">MDHTTALRPATCAATPQVQRLDLYAGIHKALRLFLTDTLVKVGQTDAADASHVRDTLAQVRSLLDNMRRHVQHENDFMHPALEQAQAGASEQIAGEHRMHLDAIDELQDLVGVAEAADGEARAAGIGRLYRALALFVAENLEHMHYEETEHNSVLWAHYTDAQLMELHRALVASISPDQMTQVLYWMLPSLAAHERLALLTEMQHGMPAPVFDAVLGLARARLSPTDWSKLARGLGVPAAPQTWPEYAAAR</sequence>
<dbReference type="InterPro" id="IPR045808">
    <property type="entry name" value="Hr_FBXL5"/>
</dbReference>